<dbReference type="InterPro" id="IPR004583">
    <property type="entry name" value="DNA_repair_Rad4"/>
</dbReference>
<protein>
    <recommendedName>
        <fullName evidence="7">SET domain-containing protein</fullName>
    </recommendedName>
</protein>
<dbReference type="InterPro" id="IPR018326">
    <property type="entry name" value="Rad4_beta-hairpin_dom1"/>
</dbReference>
<name>A0AAE0LPI3_9PEZI</name>
<feature type="region of interest" description="Disordered" evidence="6">
    <location>
        <begin position="735"/>
        <end position="764"/>
    </location>
</feature>
<keyword evidence="5" id="KW-0539">Nucleus</keyword>
<evidence type="ECO:0000256" key="5">
    <source>
        <dbReference type="ARBA" id="ARBA00023242"/>
    </source>
</evidence>
<dbReference type="EMBL" id="JAUEPN010000007">
    <property type="protein sequence ID" value="KAK3292520.1"/>
    <property type="molecule type" value="Genomic_DNA"/>
</dbReference>
<dbReference type="RefSeq" id="XP_062656034.1">
    <property type="nucleotide sequence ID" value="XM_062800815.1"/>
</dbReference>
<feature type="region of interest" description="Disordered" evidence="6">
    <location>
        <begin position="952"/>
        <end position="985"/>
    </location>
</feature>
<feature type="compositionally biased region" description="Gly residues" evidence="6">
    <location>
        <begin position="71"/>
        <end position="90"/>
    </location>
</feature>
<feature type="region of interest" description="Disordered" evidence="6">
    <location>
        <begin position="52"/>
        <end position="129"/>
    </location>
</feature>
<feature type="compositionally biased region" description="Basic residues" evidence="6">
    <location>
        <begin position="735"/>
        <end position="744"/>
    </location>
</feature>
<dbReference type="InterPro" id="IPR001214">
    <property type="entry name" value="SET_dom"/>
</dbReference>
<reference evidence="8" key="2">
    <citation type="submission" date="2023-06" db="EMBL/GenBank/DDBJ databases">
        <authorList>
            <consortium name="Lawrence Berkeley National Laboratory"/>
            <person name="Haridas S."/>
            <person name="Hensen N."/>
            <person name="Bonometti L."/>
            <person name="Westerberg I."/>
            <person name="Brannstrom I.O."/>
            <person name="Guillou S."/>
            <person name="Cros-Aarteil S."/>
            <person name="Calhoun S."/>
            <person name="Kuo A."/>
            <person name="Mondo S."/>
            <person name="Pangilinan J."/>
            <person name="Riley R."/>
            <person name="Labutti K."/>
            <person name="Andreopoulos B."/>
            <person name="Lipzen A."/>
            <person name="Chen C."/>
            <person name="Yanf M."/>
            <person name="Daum C."/>
            <person name="Ng V."/>
            <person name="Clum A."/>
            <person name="Steindorff A."/>
            <person name="Ohm R."/>
            <person name="Martin F."/>
            <person name="Silar P."/>
            <person name="Natvig D."/>
            <person name="Lalanne C."/>
            <person name="Gautier V."/>
            <person name="Ament-Velasquez S.L."/>
            <person name="Kruys A."/>
            <person name="Hutchinson M.I."/>
            <person name="Powell A.J."/>
            <person name="Barry K."/>
            <person name="Miller A.N."/>
            <person name="Grigoriev I.V."/>
            <person name="Debuchy R."/>
            <person name="Gladieux P."/>
            <person name="Thoren M.H."/>
            <person name="Johannesson H."/>
        </authorList>
    </citation>
    <scope>NUCLEOTIDE SEQUENCE</scope>
    <source>
        <strain evidence="8">CBS 168.71</strain>
    </source>
</reference>
<dbReference type="SMART" id="SM01030">
    <property type="entry name" value="BHD_1"/>
    <property type="match status" value="1"/>
</dbReference>
<dbReference type="Gene3D" id="2.170.270.10">
    <property type="entry name" value="SET domain"/>
    <property type="match status" value="1"/>
</dbReference>
<dbReference type="Pfam" id="PF10405">
    <property type="entry name" value="BHD_3"/>
    <property type="match status" value="1"/>
</dbReference>
<dbReference type="GO" id="GO:0003697">
    <property type="term" value="F:single-stranded DNA binding"/>
    <property type="evidence" value="ECO:0007669"/>
    <property type="project" value="TreeGrafter"/>
</dbReference>
<dbReference type="SUPFAM" id="SSF54001">
    <property type="entry name" value="Cysteine proteinases"/>
    <property type="match status" value="1"/>
</dbReference>
<dbReference type="GO" id="GO:0006289">
    <property type="term" value="P:nucleotide-excision repair"/>
    <property type="evidence" value="ECO:0007669"/>
    <property type="project" value="InterPro"/>
</dbReference>
<comment type="caution">
    <text evidence="8">The sequence shown here is derived from an EMBL/GenBank/DDBJ whole genome shotgun (WGS) entry which is preliminary data.</text>
</comment>
<dbReference type="InterPro" id="IPR042488">
    <property type="entry name" value="Rad4_BHD3_sf"/>
</dbReference>
<feature type="domain" description="SET" evidence="7">
    <location>
        <begin position="1038"/>
        <end position="1193"/>
    </location>
</feature>
<accession>A0AAE0LPI3</accession>
<dbReference type="SUPFAM" id="SSF82199">
    <property type="entry name" value="SET domain"/>
    <property type="match status" value="1"/>
</dbReference>
<dbReference type="Pfam" id="PF10404">
    <property type="entry name" value="BHD_2"/>
    <property type="match status" value="1"/>
</dbReference>
<evidence type="ECO:0000313" key="8">
    <source>
        <dbReference type="EMBL" id="KAK3292520.1"/>
    </source>
</evidence>
<gene>
    <name evidence="8" type="ORF">B0H64DRAFT_328010</name>
</gene>
<keyword evidence="3" id="KW-0227">DNA damage</keyword>
<dbReference type="Gene3D" id="3.90.260.10">
    <property type="entry name" value="Transglutaminase-like"/>
    <property type="match status" value="1"/>
</dbReference>
<evidence type="ECO:0000313" key="9">
    <source>
        <dbReference type="Proteomes" id="UP001278766"/>
    </source>
</evidence>
<feature type="region of interest" description="Disordered" evidence="6">
    <location>
        <begin position="583"/>
        <end position="620"/>
    </location>
</feature>
<feature type="compositionally biased region" description="Pro residues" evidence="6">
    <location>
        <begin position="599"/>
        <end position="618"/>
    </location>
</feature>
<evidence type="ECO:0000256" key="1">
    <source>
        <dbReference type="ARBA" id="ARBA00004123"/>
    </source>
</evidence>
<dbReference type="InterPro" id="IPR018325">
    <property type="entry name" value="Rad4/PNGase_transGLS-fold"/>
</dbReference>
<feature type="compositionally biased region" description="Polar residues" evidence="6">
    <location>
        <begin position="439"/>
        <end position="448"/>
    </location>
</feature>
<dbReference type="SMART" id="SM01031">
    <property type="entry name" value="BHD_2"/>
    <property type="match status" value="1"/>
</dbReference>
<dbReference type="InterPro" id="IPR018327">
    <property type="entry name" value="BHD_2"/>
</dbReference>
<dbReference type="Pfam" id="PF10403">
    <property type="entry name" value="BHD_1"/>
    <property type="match status" value="1"/>
</dbReference>
<feature type="region of interest" description="Disordered" evidence="6">
    <location>
        <begin position="142"/>
        <end position="176"/>
    </location>
</feature>
<evidence type="ECO:0000256" key="2">
    <source>
        <dbReference type="ARBA" id="ARBA00009525"/>
    </source>
</evidence>
<dbReference type="InterPro" id="IPR046341">
    <property type="entry name" value="SET_dom_sf"/>
</dbReference>
<evidence type="ECO:0000256" key="4">
    <source>
        <dbReference type="ARBA" id="ARBA00023204"/>
    </source>
</evidence>
<dbReference type="SMART" id="SM01032">
    <property type="entry name" value="BHD_3"/>
    <property type="match status" value="1"/>
</dbReference>
<comment type="subcellular location">
    <subcellularLocation>
        <location evidence="1">Nucleus</location>
    </subcellularLocation>
</comment>
<feature type="region of interest" description="Disordered" evidence="6">
    <location>
        <begin position="1017"/>
        <end position="1037"/>
    </location>
</feature>
<comment type="similarity">
    <text evidence="2">Belongs to the XPC family.</text>
</comment>
<evidence type="ECO:0000256" key="3">
    <source>
        <dbReference type="ARBA" id="ARBA00022763"/>
    </source>
</evidence>
<keyword evidence="4" id="KW-0234">DNA repair</keyword>
<proteinExistence type="inferred from homology"/>
<dbReference type="InterPro" id="IPR038765">
    <property type="entry name" value="Papain-like_cys_pep_sf"/>
</dbReference>
<dbReference type="AlphaFoldDB" id="A0AAE0LPI3"/>
<dbReference type="InterPro" id="IPR018328">
    <property type="entry name" value="Rad4_beta-hairpin_dom3"/>
</dbReference>
<dbReference type="GO" id="GO:0071942">
    <property type="term" value="C:XPC complex"/>
    <property type="evidence" value="ECO:0007669"/>
    <property type="project" value="TreeGrafter"/>
</dbReference>
<organism evidence="8 9">
    <name type="scientific">Chaetomium fimeti</name>
    <dbReference type="NCBI Taxonomy" id="1854472"/>
    <lineage>
        <taxon>Eukaryota</taxon>
        <taxon>Fungi</taxon>
        <taxon>Dikarya</taxon>
        <taxon>Ascomycota</taxon>
        <taxon>Pezizomycotina</taxon>
        <taxon>Sordariomycetes</taxon>
        <taxon>Sordariomycetidae</taxon>
        <taxon>Sordariales</taxon>
        <taxon>Chaetomiaceae</taxon>
        <taxon>Chaetomium</taxon>
    </lineage>
</organism>
<dbReference type="Proteomes" id="UP001278766">
    <property type="component" value="Unassembled WGS sequence"/>
</dbReference>
<dbReference type="PROSITE" id="PS50280">
    <property type="entry name" value="SET"/>
    <property type="match status" value="1"/>
</dbReference>
<feature type="compositionally biased region" description="Acidic residues" evidence="6">
    <location>
        <begin position="953"/>
        <end position="963"/>
    </location>
</feature>
<dbReference type="GO" id="GO:0003684">
    <property type="term" value="F:damaged DNA binding"/>
    <property type="evidence" value="ECO:0007669"/>
    <property type="project" value="InterPro"/>
</dbReference>
<dbReference type="GO" id="GO:0000111">
    <property type="term" value="C:nucleotide-excision repair factor 2 complex"/>
    <property type="evidence" value="ECO:0007669"/>
    <property type="project" value="TreeGrafter"/>
</dbReference>
<dbReference type="PANTHER" id="PTHR12135">
    <property type="entry name" value="DNA REPAIR PROTEIN XP-C / RAD4"/>
    <property type="match status" value="1"/>
</dbReference>
<sequence>MCYEWKNRFACGHVGFHKVERCHSLGSGCFGPDGSERFLDVDGLCYDCTARLQDPEPTAGEGDPFREGTDMVGGGGGGDSGDRGAGGGGGGRKRNAPTESSPRTTRSSTRAAGQSTARRTAAGRDAAVPDIYRQMVTEARAEINSQGSGISERPLKRRRPGEGRPTRTETPKNKAAKDISNELSKVVVGDASDDDLFGDVALPTPTVQTMTRDSDEEDDDDIDFEDVAIEAAGSSVAAAGKGSQELSLDLSAHMAALAPRRADRRKAISREEKERRVDIHKAHLVCLLAHVELRNRWCNDRGVQDALRPLIPQKTVSALIPRASLNQFGRSESLRKGLQEAKELFKLRFTIIERGLRRALWAEDEEQLKDYQLPDDMESTLEKSDFLEAARTLRGSRDVGTQLFCSLLRSVGVEARLVCSLQPLSFVPGAPPMPKQRRSQAQTPQKQPSKFDMYAAAVAKHETKYPDFQAGATTPSPRRRLGHPHAAAYQPPSITPPSQPPIPSTSQLPRVIRGESPFPVYWVEVLDVAHQSWHPVDPLVTGTQWKPRALEPPASDTLNTLTYAIAFEADASARDVTRRYAKAYTSKTRRQRIDGLPTPTNPPPPPPPDPSNPNPHPLPGQRWLRLALKRYTRPHPTDLDQIERHELSAAEAREPMPRNVADFKDHPVYALARHLRRGEALVPGAQASGTVSAGAKAPLERIYRRADVRVVRSRERWYRLGRVVRDGEEAVKSWVRPRRRRGRGVRGGSEGSEGEDDDEDPDRVGLFGDAARGYTPLYMMEQTDAYEAPPVVGGRVPKNKFGNLDLYVPSMVPRGGVHVRHQRAAHAAFILGVDYAPALTGFEFRGRHGTAVLNGVVVPEEAGEGVWAVIGGLEDMEAEEEEERRSRRALRMWSRFLKGLRIRERIWAGVDEEAEEAGGAEDKGKGREVEVDEDVGMEDVSEEEMGGGGFFVPDEDDDGDDDGGGGGFITGKMGGKPPSQPTATPLPINWPPHIPYLATPSYSPHLTPAHLRALGTRPADPSDPLPEIPRDLKPGPCPSVRITPITDPTHPAHGQAGLFATRELAPGTLILPYLGEVHVGTAPFGRPPNASGSSSDHDGYDYAGSDYDLWLDRDADLAVDAARAGNEARFVNDYRGVPGRAGRKANAEFRVVWDGRRGERCMAVFVLPAGKRATGRARVVGVARGEEVLVSYGRGFWQGRREEEAGGDGDGEWEGSKA</sequence>
<feature type="region of interest" description="Disordered" evidence="6">
    <location>
        <begin position="428"/>
        <end position="450"/>
    </location>
</feature>
<feature type="compositionally biased region" description="Low complexity" evidence="6">
    <location>
        <begin position="97"/>
        <end position="126"/>
    </location>
</feature>
<feature type="compositionally biased region" description="Gly residues" evidence="6">
    <location>
        <begin position="964"/>
        <end position="974"/>
    </location>
</feature>
<dbReference type="Pfam" id="PF03835">
    <property type="entry name" value="Rad4"/>
    <property type="match status" value="1"/>
</dbReference>
<dbReference type="Gene3D" id="2.20.20.110">
    <property type="entry name" value="Rad4, beta-hairpin domain BHD1"/>
    <property type="match status" value="1"/>
</dbReference>
<dbReference type="GO" id="GO:0005737">
    <property type="term" value="C:cytoplasm"/>
    <property type="evidence" value="ECO:0007669"/>
    <property type="project" value="TreeGrafter"/>
</dbReference>
<dbReference type="InterPro" id="IPR036985">
    <property type="entry name" value="Transglutaminase-like_sf"/>
</dbReference>
<reference evidence="8" key="1">
    <citation type="journal article" date="2023" name="Mol. Phylogenet. Evol.">
        <title>Genome-scale phylogeny and comparative genomics of the fungal order Sordariales.</title>
        <authorList>
            <person name="Hensen N."/>
            <person name="Bonometti L."/>
            <person name="Westerberg I."/>
            <person name="Brannstrom I.O."/>
            <person name="Guillou S."/>
            <person name="Cros-Aarteil S."/>
            <person name="Calhoun S."/>
            <person name="Haridas S."/>
            <person name="Kuo A."/>
            <person name="Mondo S."/>
            <person name="Pangilinan J."/>
            <person name="Riley R."/>
            <person name="LaButti K."/>
            <person name="Andreopoulos B."/>
            <person name="Lipzen A."/>
            <person name="Chen C."/>
            <person name="Yan M."/>
            <person name="Daum C."/>
            <person name="Ng V."/>
            <person name="Clum A."/>
            <person name="Steindorff A."/>
            <person name="Ohm R.A."/>
            <person name="Martin F."/>
            <person name="Silar P."/>
            <person name="Natvig D.O."/>
            <person name="Lalanne C."/>
            <person name="Gautier V."/>
            <person name="Ament-Velasquez S.L."/>
            <person name="Kruys A."/>
            <person name="Hutchinson M.I."/>
            <person name="Powell A.J."/>
            <person name="Barry K."/>
            <person name="Miller A.N."/>
            <person name="Grigoriev I.V."/>
            <person name="Debuchy R."/>
            <person name="Gladieux P."/>
            <person name="Hiltunen Thoren M."/>
            <person name="Johannesson H."/>
        </authorList>
    </citation>
    <scope>NUCLEOTIDE SEQUENCE</scope>
    <source>
        <strain evidence="8">CBS 168.71</strain>
    </source>
</reference>
<feature type="compositionally biased region" description="Pro residues" evidence="6">
    <location>
        <begin position="493"/>
        <end position="503"/>
    </location>
</feature>
<dbReference type="GO" id="GO:0006298">
    <property type="term" value="P:mismatch repair"/>
    <property type="evidence" value="ECO:0007669"/>
    <property type="project" value="TreeGrafter"/>
</dbReference>
<evidence type="ECO:0000256" key="6">
    <source>
        <dbReference type="SAM" id="MobiDB-lite"/>
    </source>
</evidence>
<feature type="compositionally biased region" description="Basic and acidic residues" evidence="6">
    <location>
        <begin position="160"/>
        <end position="176"/>
    </location>
</feature>
<evidence type="ECO:0000259" key="7">
    <source>
        <dbReference type="PROSITE" id="PS50280"/>
    </source>
</evidence>
<feature type="compositionally biased region" description="Acidic residues" evidence="6">
    <location>
        <begin position="752"/>
        <end position="761"/>
    </location>
</feature>
<dbReference type="PANTHER" id="PTHR12135:SF0">
    <property type="entry name" value="DNA REPAIR PROTEIN COMPLEMENTING XP-C CELLS"/>
    <property type="match status" value="1"/>
</dbReference>
<dbReference type="Gene3D" id="3.30.70.2460">
    <property type="entry name" value="Rad4, beta-hairpin domain BHD3"/>
    <property type="match status" value="1"/>
</dbReference>
<dbReference type="GeneID" id="87837763"/>
<keyword evidence="9" id="KW-1185">Reference proteome</keyword>
<feature type="region of interest" description="Disordered" evidence="6">
    <location>
        <begin position="465"/>
        <end position="505"/>
    </location>
</feature>